<evidence type="ECO:0000313" key="3">
    <source>
        <dbReference type="Proteomes" id="UP001066276"/>
    </source>
</evidence>
<feature type="region of interest" description="Disordered" evidence="1">
    <location>
        <begin position="63"/>
        <end position="161"/>
    </location>
</feature>
<gene>
    <name evidence="2" type="ORF">NDU88_004153</name>
</gene>
<evidence type="ECO:0000256" key="1">
    <source>
        <dbReference type="SAM" id="MobiDB-lite"/>
    </source>
</evidence>
<organism evidence="2 3">
    <name type="scientific">Pleurodeles waltl</name>
    <name type="common">Iberian ribbed newt</name>
    <dbReference type="NCBI Taxonomy" id="8319"/>
    <lineage>
        <taxon>Eukaryota</taxon>
        <taxon>Metazoa</taxon>
        <taxon>Chordata</taxon>
        <taxon>Craniata</taxon>
        <taxon>Vertebrata</taxon>
        <taxon>Euteleostomi</taxon>
        <taxon>Amphibia</taxon>
        <taxon>Batrachia</taxon>
        <taxon>Caudata</taxon>
        <taxon>Salamandroidea</taxon>
        <taxon>Salamandridae</taxon>
        <taxon>Pleurodelinae</taxon>
        <taxon>Pleurodeles</taxon>
    </lineage>
</organism>
<keyword evidence="3" id="KW-1185">Reference proteome</keyword>
<proteinExistence type="predicted"/>
<comment type="caution">
    <text evidence="2">The sequence shown here is derived from an EMBL/GenBank/DDBJ whole genome shotgun (WGS) entry which is preliminary data.</text>
</comment>
<dbReference type="EMBL" id="JANPWB010000003">
    <property type="protein sequence ID" value="KAJ1200329.1"/>
    <property type="molecule type" value="Genomic_DNA"/>
</dbReference>
<dbReference type="AlphaFoldDB" id="A0AAV7VFD4"/>
<feature type="compositionally biased region" description="Low complexity" evidence="1">
    <location>
        <begin position="125"/>
        <end position="136"/>
    </location>
</feature>
<sequence>MHLGDRVFVRNRRGGSKFLLPFEKDPWVVSAIKVTMVTAKRKQMTVTQKISFFKVFHMADGGMETEQNSSPASSFEDGDGGSLSHRNSRSLLPSPGVVVDNPLSVDRGGADVQNSEFPQGSDQGLLDSLPVSSLPPRQGLEYYSLRPRPPRSTRLQEFVVD</sequence>
<evidence type="ECO:0000313" key="2">
    <source>
        <dbReference type="EMBL" id="KAJ1200329.1"/>
    </source>
</evidence>
<name>A0AAV7VFD4_PLEWA</name>
<feature type="compositionally biased region" description="Polar residues" evidence="1">
    <location>
        <begin position="112"/>
        <end position="122"/>
    </location>
</feature>
<protein>
    <submittedName>
        <fullName evidence="2">Uncharacterized protein</fullName>
    </submittedName>
</protein>
<accession>A0AAV7VFD4</accession>
<dbReference type="Proteomes" id="UP001066276">
    <property type="component" value="Chromosome 2_1"/>
</dbReference>
<reference evidence="2" key="1">
    <citation type="journal article" date="2022" name="bioRxiv">
        <title>Sequencing and chromosome-scale assembly of the giantPleurodeles waltlgenome.</title>
        <authorList>
            <person name="Brown T."/>
            <person name="Elewa A."/>
            <person name="Iarovenko S."/>
            <person name="Subramanian E."/>
            <person name="Araus A.J."/>
            <person name="Petzold A."/>
            <person name="Susuki M."/>
            <person name="Suzuki K.-i.T."/>
            <person name="Hayashi T."/>
            <person name="Toyoda A."/>
            <person name="Oliveira C."/>
            <person name="Osipova E."/>
            <person name="Leigh N.D."/>
            <person name="Simon A."/>
            <person name="Yun M.H."/>
        </authorList>
    </citation>
    <scope>NUCLEOTIDE SEQUENCE</scope>
    <source>
        <strain evidence="2">20211129_DDA</strain>
        <tissue evidence="2">Liver</tissue>
    </source>
</reference>